<evidence type="ECO:0000256" key="2">
    <source>
        <dbReference type="ARBA" id="ARBA00022737"/>
    </source>
</evidence>
<dbReference type="PROSITE" id="PS50294">
    <property type="entry name" value="WD_REPEATS_REGION"/>
    <property type="match status" value="1"/>
</dbReference>
<reference evidence="5" key="1">
    <citation type="submission" date="2022-08" db="EMBL/GenBank/DDBJ databases">
        <authorList>
            <person name="Gutierrez-Valencia J."/>
        </authorList>
    </citation>
    <scope>NUCLEOTIDE SEQUENCE</scope>
</reference>
<evidence type="ECO:0000313" key="6">
    <source>
        <dbReference type="Proteomes" id="UP001154282"/>
    </source>
</evidence>
<dbReference type="SMART" id="SM00320">
    <property type="entry name" value="WD40"/>
    <property type="match status" value="8"/>
</dbReference>
<gene>
    <name evidence="5" type="ORF">LITE_LOCUS17026</name>
</gene>
<dbReference type="PANTHER" id="PTHR44083:SF30">
    <property type="entry name" value="TOPLESS-LIKE PROTEIN"/>
    <property type="match status" value="1"/>
</dbReference>
<feature type="domain" description="CTLH" evidence="4">
    <location>
        <begin position="34"/>
        <end position="92"/>
    </location>
</feature>
<evidence type="ECO:0000256" key="3">
    <source>
        <dbReference type="PROSITE-ProRule" id="PRU00221"/>
    </source>
</evidence>
<protein>
    <recommendedName>
        <fullName evidence="4">CTLH domain-containing protein</fullName>
    </recommendedName>
</protein>
<dbReference type="InterPro" id="IPR048419">
    <property type="entry name" value="Topless_Znf"/>
</dbReference>
<organism evidence="5 6">
    <name type="scientific">Linum tenue</name>
    <dbReference type="NCBI Taxonomy" id="586396"/>
    <lineage>
        <taxon>Eukaryota</taxon>
        <taxon>Viridiplantae</taxon>
        <taxon>Streptophyta</taxon>
        <taxon>Embryophyta</taxon>
        <taxon>Tracheophyta</taxon>
        <taxon>Spermatophyta</taxon>
        <taxon>Magnoliopsida</taxon>
        <taxon>eudicotyledons</taxon>
        <taxon>Gunneridae</taxon>
        <taxon>Pentapetalae</taxon>
        <taxon>rosids</taxon>
        <taxon>fabids</taxon>
        <taxon>Malpighiales</taxon>
        <taxon>Linaceae</taxon>
        <taxon>Linum</taxon>
    </lineage>
</organism>
<dbReference type="InterPro" id="IPR054080">
    <property type="entry name" value="TPR1-like_2nd"/>
</dbReference>
<dbReference type="EMBL" id="CAMGYJ010000005">
    <property type="protein sequence ID" value="CAI0416589.1"/>
    <property type="molecule type" value="Genomic_DNA"/>
</dbReference>
<dbReference type="PANTHER" id="PTHR44083">
    <property type="entry name" value="TOPLESS-RELATED PROTEIN 1-RELATED"/>
    <property type="match status" value="1"/>
</dbReference>
<dbReference type="Pfam" id="PF00400">
    <property type="entry name" value="WD40"/>
    <property type="match status" value="1"/>
</dbReference>
<keyword evidence="1 3" id="KW-0853">WD repeat</keyword>
<dbReference type="SUPFAM" id="SSF50978">
    <property type="entry name" value="WD40 repeat-like"/>
    <property type="match status" value="1"/>
</dbReference>
<keyword evidence="6" id="KW-1185">Reference proteome</keyword>
<feature type="repeat" description="WD" evidence="3">
    <location>
        <begin position="738"/>
        <end position="773"/>
    </location>
</feature>
<dbReference type="PROSITE" id="PS50896">
    <property type="entry name" value="LISH"/>
    <property type="match status" value="1"/>
</dbReference>
<dbReference type="InterPro" id="IPR015943">
    <property type="entry name" value="WD40/YVTN_repeat-like_dom_sf"/>
</dbReference>
<name>A0AAV0K2V3_9ROSI</name>
<proteinExistence type="predicted"/>
<dbReference type="PROSITE" id="PS50082">
    <property type="entry name" value="WD_REPEATS_2"/>
    <property type="match status" value="1"/>
</dbReference>
<dbReference type="Gene3D" id="2.130.10.10">
    <property type="entry name" value="YVTN repeat-like/Quinoprotein amine dehydrogenase"/>
    <property type="match status" value="3"/>
</dbReference>
<dbReference type="InterPro" id="IPR006595">
    <property type="entry name" value="CTLH_C"/>
</dbReference>
<dbReference type="Pfam" id="PF21359">
    <property type="entry name" value="zf_topless"/>
    <property type="match status" value="1"/>
</dbReference>
<dbReference type="InterPro" id="IPR006594">
    <property type="entry name" value="LisH"/>
</dbReference>
<accession>A0AAV0K2V3</accession>
<evidence type="ECO:0000313" key="5">
    <source>
        <dbReference type="EMBL" id="CAI0416589.1"/>
    </source>
</evidence>
<dbReference type="Pfam" id="PF21889">
    <property type="entry name" value="TPR1-like_2nd"/>
    <property type="match status" value="1"/>
</dbReference>
<dbReference type="SUPFAM" id="SSF50998">
    <property type="entry name" value="Quinoprotein alcohol dehydrogenase-like"/>
    <property type="match status" value="1"/>
</dbReference>
<dbReference type="InterPro" id="IPR036322">
    <property type="entry name" value="WD40_repeat_dom_sf"/>
</dbReference>
<dbReference type="PROSITE" id="PS00678">
    <property type="entry name" value="WD_REPEATS_1"/>
    <property type="match status" value="1"/>
</dbReference>
<dbReference type="SMART" id="SM00668">
    <property type="entry name" value="CTLH"/>
    <property type="match status" value="1"/>
</dbReference>
<comment type="caution">
    <text evidence="5">The sequence shown here is derived from an EMBL/GenBank/DDBJ whole genome shotgun (WGS) entry which is preliminary data.</text>
</comment>
<dbReference type="Proteomes" id="UP001154282">
    <property type="component" value="Unassembled WGS sequence"/>
</dbReference>
<dbReference type="InterPro" id="IPR019775">
    <property type="entry name" value="WD40_repeat_CS"/>
</dbReference>
<sequence length="928" mass="101737">MTTLGKELVFLILQFLEEEGFKEAARVLERSSGYFFNMEHFEELVLKGDWVGAEKYLSGFTKFEDNKYSTKIYFEMRKQNFLESLDNNDRAKALDILFNDLKVFSSDNKELYNEMTQLLTLNNIREHGSLSMYGDTETARTIVVQELKKIIRANPIFHGKVDFPSIRTQRLRRLINQSLNWQHLQCKDPQPNPDIRTLFVDHVCTPPHEHIPFLLNAVIPKCASASVTSTVTNSGISGATLCPVGTSTGDISLWEVASGQKLFGGNFKVWDISACTMAFKTALLKDPRMSVNRAAWSPDGSIFGVAYSKHIVQMYAYHGGNDVRQKLEIDAHVGGVNDLAFAAPHKQLLVITCGDDGAIQFFFSTSVDGNIKAWLYDDLGPRVDYDAPGRARTSMAYTSDGQRLLSCGTSSSGESFLVEWDESEGAIKRSYRGLQKSSAGAVKFDILKNQFVAAGEENVIKVWNLDNDDVLTTIDAEGGLPENPQIRFNKDGTLLAVYAKENKIKVLASDSGLQLLGICGSGSQGSSRVVGEVSTFFLIFVKLNTEGDTVNREALNLNLTEEDNTGKSRKPFESYRRSQCQSLLLPSHVNVEKISRLIYGSAGNAVLALASNGIHLLWKWPVNVLNLTGQATAKVPPELVKRRNSSTTLMKNELTANPEAIPCFALSKNDCYLISSSGGKISLFNVLTFKTMVSITPPSSAATCLAFHPIDNNIVAIGRADSTILTYNVRLNKTVSVLSGHTGRISGLAFSNTLNMLVSTAADAQIIVWDAENFARQGSRRLLEFPDGVESDTSVQFHPDQTQLLVVHKSYMGVLSAHNLECDAKWIPGDSTPISGATFSCDGHKVYAGFMDGTVGIFASSSLQLFCQIALHTILPSSSSLDVYPASIAAHPQKPDQFVVGLTSGEVVVIEPPGPGTEWWVDCSDDAV</sequence>
<evidence type="ECO:0000259" key="4">
    <source>
        <dbReference type="PROSITE" id="PS50897"/>
    </source>
</evidence>
<dbReference type="GO" id="GO:0006355">
    <property type="term" value="P:regulation of DNA-templated transcription"/>
    <property type="evidence" value="ECO:0007669"/>
    <property type="project" value="InterPro"/>
</dbReference>
<dbReference type="InterPro" id="IPR011047">
    <property type="entry name" value="Quinoprotein_ADH-like_sf"/>
</dbReference>
<dbReference type="PROSITE" id="PS50897">
    <property type="entry name" value="CTLH"/>
    <property type="match status" value="1"/>
</dbReference>
<dbReference type="SMART" id="SM00667">
    <property type="entry name" value="LisH"/>
    <property type="match status" value="1"/>
</dbReference>
<dbReference type="AlphaFoldDB" id="A0AAV0K2V3"/>
<evidence type="ECO:0000256" key="1">
    <source>
        <dbReference type="ARBA" id="ARBA00022574"/>
    </source>
</evidence>
<dbReference type="InterPro" id="IPR027728">
    <property type="entry name" value="Topless_fam"/>
</dbReference>
<dbReference type="InterPro" id="IPR001680">
    <property type="entry name" value="WD40_rpt"/>
</dbReference>
<keyword evidence="2" id="KW-0677">Repeat</keyword>